<dbReference type="Pfam" id="PF00589">
    <property type="entry name" value="Phage_integrase"/>
    <property type="match status" value="1"/>
</dbReference>
<dbReference type="GO" id="GO:0006310">
    <property type="term" value="P:DNA recombination"/>
    <property type="evidence" value="ECO:0007669"/>
    <property type="project" value="UniProtKB-KW"/>
</dbReference>
<dbReference type="GO" id="GO:0015074">
    <property type="term" value="P:DNA integration"/>
    <property type="evidence" value="ECO:0007669"/>
    <property type="project" value="UniProtKB-KW"/>
</dbReference>
<dbReference type="GO" id="GO:0003677">
    <property type="term" value="F:DNA binding"/>
    <property type="evidence" value="ECO:0007669"/>
    <property type="project" value="UniProtKB-KW"/>
</dbReference>
<dbReference type="PANTHER" id="PTHR30629">
    <property type="entry name" value="PROPHAGE INTEGRASE"/>
    <property type="match status" value="1"/>
</dbReference>
<dbReference type="Gene3D" id="3.30.160.390">
    <property type="entry name" value="Integrase, DNA-binding domain"/>
    <property type="match status" value="1"/>
</dbReference>
<dbReference type="InterPro" id="IPR011010">
    <property type="entry name" value="DNA_brk_join_enz"/>
</dbReference>
<comment type="similarity">
    <text evidence="1">Belongs to the 'phage' integrase family.</text>
</comment>
<accession>A0A238K0L9</accession>
<feature type="domain" description="Tyr recombinase" evidence="5">
    <location>
        <begin position="208"/>
        <end position="390"/>
    </location>
</feature>
<dbReference type="InterPro" id="IPR010998">
    <property type="entry name" value="Integrase_recombinase_N"/>
</dbReference>
<evidence type="ECO:0000313" key="7">
    <source>
        <dbReference type="Proteomes" id="UP000202485"/>
    </source>
</evidence>
<keyword evidence="4" id="KW-0233">DNA recombination</keyword>
<dbReference type="InterPro" id="IPR013762">
    <property type="entry name" value="Integrase-like_cat_sf"/>
</dbReference>
<evidence type="ECO:0000256" key="2">
    <source>
        <dbReference type="ARBA" id="ARBA00022908"/>
    </source>
</evidence>
<dbReference type="EMBL" id="FXYG01000001">
    <property type="protein sequence ID" value="SMX36458.1"/>
    <property type="molecule type" value="Genomic_DNA"/>
</dbReference>
<dbReference type="InterPro" id="IPR053876">
    <property type="entry name" value="Phage_int_M"/>
</dbReference>
<keyword evidence="3" id="KW-0238">DNA-binding</keyword>
<dbReference type="Gene3D" id="1.10.150.130">
    <property type="match status" value="1"/>
</dbReference>
<organism evidence="6 7">
    <name type="scientific">Ruegeria arenilitoris</name>
    <dbReference type="NCBI Taxonomy" id="1173585"/>
    <lineage>
        <taxon>Bacteria</taxon>
        <taxon>Pseudomonadati</taxon>
        <taxon>Pseudomonadota</taxon>
        <taxon>Alphaproteobacteria</taxon>
        <taxon>Rhodobacterales</taxon>
        <taxon>Roseobacteraceae</taxon>
        <taxon>Ruegeria</taxon>
    </lineage>
</organism>
<dbReference type="InterPro" id="IPR050808">
    <property type="entry name" value="Phage_Integrase"/>
</dbReference>
<name>A0A238K0L9_9RHOB</name>
<evidence type="ECO:0000313" key="6">
    <source>
        <dbReference type="EMBL" id="SMX36458.1"/>
    </source>
</evidence>
<dbReference type="Proteomes" id="UP000202485">
    <property type="component" value="Unassembled WGS sequence"/>
</dbReference>
<evidence type="ECO:0000256" key="3">
    <source>
        <dbReference type="ARBA" id="ARBA00023125"/>
    </source>
</evidence>
<protein>
    <submittedName>
        <fullName evidence="6">Prophage CP4-57 integrase</fullName>
    </submittedName>
</protein>
<dbReference type="PROSITE" id="PS51898">
    <property type="entry name" value="TYR_RECOMBINASE"/>
    <property type="match status" value="1"/>
</dbReference>
<dbReference type="AlphaFoldDB" id="A0A238K0L9"/>
<gene>
    <name evidence="6" type="primary">intA_3</name>
    <name evidence="6" type="ORF">RUA8715_01406</name>
</gene>
<dbReference type="Pfam" id="PF22022">
    <property type="entry name" value="Phage_int_M"/>
    <property type="match status" value="1"/>
</dbReference>
<evidence type="ECO:0000256" key="1">
    <source>
        <dbReference type="ARBA" id="ARBA00008857"/>
    </source>
</evidence>
<dbReference type="RefSeq" id="WP_093962835.1">
    <property type="nucleotide sequence ID" value="NZ_FXYG01000001.1"/>
</dbReference>
<dbReference type="InterPro" id="IPR038488">
    <property type="entry name" value="Integrase_DNA-bd_sf"/>
</dbReference>
<dbReference type="InterPro" id="IPR002104">
    <property type="entry name" value="Integrase_catalytic"/>
</dbReference>
<reference evidence="7" key="1">
    <citation type="submission" date="2017-05" db="EMBL/GenBank/DDBJ databases">
        <authorList>
            <person name="Rodrigo-Torres L."/>
            <person name="Arahal R. D."/>
            <person name="Lucena T."/>
        </authorList>
    </citation>
    <scope>NUCLEOTIDE SEQUENCE [LARGE SCALE GENOMIC DNA]</scope>
    <source>
        <strain evidence="7">CECT 8715</strain>
    </source>
</reference>
<sequence length="445" mass="50512">MKKYLLTDAELRSMTPDTYHDGGGLYCVISSKTSASWHLRYTVKRRPDLGRPKMGLGPYPTVSLARARELADQYRAIAAEGIDPQEHRRQATRRGMTVEQAITELFEKKKHALKGDGKAGRWMSPVANHIIPAIGNVGVADLTTNMIVEKLGKVYVEQPQTGDKVFARLKQALQYASAEDERVNTSIIEDAKTLLPRKKTIKKKRDDGHHPALDWKDVPKLWHSLDRSVVDSALAFYLLTLPRVANVAHMTWADVDLNEGVWNIPPEDIKTGVPFAAPLTRPALGILRRARRFALKDSGDLVFPNPKGRKTRVFHINFLNNRLKRDKWLSTTPGRLAVAHGLRATFSTYMVGERDKDARHVEMSIQHEVMTKQERAYNRAGLLRQRRIILDEWAEYVLSGQEAKRARERRKRLREETVLPDGEILADADARVRADDKDDWLDGGI</sequence>
<dbReference type="InterPro" id="IPR025166">
    <property type="entry name" value="Integrase_DNA_bind_dom"/>
</dbReference>
<dbReference type="Gene3D" id="1.10.443.10">
    <property type="entry name" value="Intergrase catalytic core"/>
    <property type="match status" value="1"/>
</dbReference>
<dbReference type="SUPFAM" id="SSF56349">
    <property type="entry name" value="DNA breaking-rejoining enzymes"/>
    <property type="match status" value="1"/>
</dbReference>
<keyword evidence="7" id="KW-1185">Reference proteome</keyword>
<keyword evidence="2" id="KW-0229">DNA integration</keyword>
<dbReference type="OrthoDB" id="9795573at2"/>
<evidence type="ECO:0000256" key="4">
    <source>
        <dbReference type="ARBA" id="ARBA00023172"/>
    </source>
</evidence>
<proteinExistence type="inferred from homology"/>
<dbReference type="PANTHER" id="PTHR30629:SF2">
    <property type="entry name" value="PROPHAGE INTEGRASE INTS-RELATED"/>
    <property type="match status" value="1"/>
</dbReference>
<dbReference type="Pfam" id="PF13356">
    <property type="entry name" value="Arm-DNA-bind_3"/>
    <property type="match status" value="1"/>
</dbReference>
<evidence type="ECO:0000259" key="5">
    <source>
        <dbReference type="PROSITE" id="PS51898"/>
    </source>
</evidence>
<dbReference type="CDD" id="cd00801">
    <property type="entry name" value="INT_P4_C"/>
    <property type="match status" value="1"/>
</dbReference>